<evidence type="ECO:0000313" key="3">
    <source>
        <dbReference type="WBParaSite" id="BPAG_0000172401-mRNA-1"/>
    </source>
</evidence>
<gene>
    <name evidence="1" type="ORF">BPAG_LOCUS1705</name>
</gene>
<organism evidence="3">
    <name type="scientific">Brugia pahangi</name>
    <name type="common">Filarial nematode worm</name>
    <dbReference type="NCBI Taxonomy" id="6280"/>
    <lineage>
        <taxon>Eukaryota</taxon>
        <taxon>Metazoa</taxon>
        <taxon>Ecdysozoa</taxon>
        <taxon>Nematoda</taxon>
        <taxon>Chromadorea</taxon>
        <taxon>Rhabditida</taxon>
        <taxon>Spirurina</taxon>
        <taxon>Spiruromorpha</taxon>
        <taxon>Filarioidea</taxon>
        <taxon>Onchocercidae</taxon>
        <taxon>Brugia</taxon>
    </lineage>
</organism>
<dbReference type="WBParaSite" id="BPAG_0000172401-mRNA-1">
    <property type="protein sequence ID" value="BPAG_0000172401-mRNA-1"/>
    <property type="gene ID" value="BPAG_0000172401"/>
</dbReference>
<accession>A0A0N4T0R5</accession>
<evidence type="ECO:0000313" key="1">
    <source>
        <dbReference type="EMBL" id="VDN82891.1"/>
    </source>
</evidence>
<keyword evidence="2" id="KW-1185">Reference proteome</keyword>
<dbReference type="AlphaFoldDB" id="A0A0N4T0R5"/>
<evidence type="ECO:0000313" key="2">
    <source>
        <dbReference type="Proteomes" id="UP000278627"/>
    </source>
</evidence>
<proteinExistence type="predicted"/>
<reference evidence="1 2" key="2">
    <citation type="submission" date="2018-11" db="EMBL/GenBank/DDBJ databases">
        <authorList>
            <consortium name="Pathogen Informatics"/>
        </authorList>
    </citation>
    <scope>NUCLEOTIDE SEQUENCE [LARGE SCALE GENOMIC DNA]</scope>
</reference>
<protein>
    <submittedName>
        <fullName evidence="3">Secreted protein</fullName>
    </submittedName>
</protein>
<sequence length="74" mass="8032">MLAVPMGRCCYIVSISCFVSMNFPLYIMERPILPTYMPSGKAAVFDVAVSKFESFYPGRISTVVASVCTLGIPG</sequence>
<reference evidence="3" key="1">
    <citation type="submission" date="2017-02" db="UniProtKB">
        <authorList>
            <consortium name="WormBaseParasite"/>
        </authorList>
    </citation>
    <scope>IDENTIFICATION</scope>
</reference>
<name>A0A0N4T0R5_BRUPA</name>
<dbReference type="EMBL" id="UZAD01000156">
    <property type="protein sequence ID" value="VDN82891.1"/>
    <property type="molecule type" value="Genomic_DNA"/>
</dbReference>
<dbReference type="Proteomes" id="UP000278627">
    <property type="component" value="Unassembled WGS sequence"/>
</dbReference>